<dbReference type="AlphaFoldDB" id="A0A433RXF9"/>
<evidence type="ECO:0000313" key="1">
    <source>
        <dbReference type="EMBL" id="RUS57963.1"/>
    </source>
</evidence>
<dbReference type="PANTHER" id="PTHR37310">
    <property type="entry name" value="CYTOPLASMIC PROTEIN-RELATED"/>
    <property type="match status" value="1"/>
</dbReference>
<dbReference type="PANTHER" id="PTHR37310:SF1">
    <property type="entry name" value="CYTOPLASMIC PROTEIN"/>
    <property type="match status" value="1"/>
</dbReference>
<reference evidence="1 2" key="1">
    <citation type="submission" date="2014-11" db="EMBL/GenBank/DDBJ databases">
        <title>Genome sequence and analysis of novel Kurthia sp.</title>
        <authorList>
            <person name="Lawson J.N."/>
            <person name="Gonzalez J.E."/>
            <person name="Rinauldi L."/>
            <person name="Xuan Z."/>
            <person name="Firman A."/>
            <person name="Shaddox L."/>
            <person name="Trudeau A."/>
            <person name="Shah S."/>
            <person name="Reiman D."/>
        </authorList>
    </citation>
    <scope>NUCLEOTIDE SEQUENCE [LARGE SCALE GENOMIC DNA]</scope>
    <source>
        <strain evidence="1 2">3B1D</strain>
    </source>
</reference>
<dbReference type="CDD" id="cd08026">
    <property type="entry name" value="DUF326"/>
    <property type="match status" value="1"/>
</dbReference>
<dbReference type="EMBL" id="JTFC01000008">
    <property type="protein sequence ID" value="RUS57963.1"/>
    <property type="molecule type" value="Genomic_DNA"/>
</dbReference>
<gene>
    <name evidence="1" type="ORF">QI30_02065</name>
</gene>
<organism evidence="1 2">
    <name type="scientific">Candidatus Kurthia intestinigallinarum</name>
    <dbReference type="NCBI Taxonomy" id="1562256"/>
    <lineage>
        <taxon>Bacteria</taxon>
        <taxon>Bacillati</taxon>
        <taxon>Bacillota</taxon>
        <taxon>Bacilli</taxon>
        <taxon>Bacillales</taxon>
        <taxon>Caryophanaceae</taxon>
        <taxon>Kurthia</taxon>
    </lineage>
</organism>
<keyword evidence="2" id="KW-1185">Reference proteome</keyword>
<dbReference type="OrthoDB" id="5396211at2"/>
<comment type="caution">
    <text evidence="1">The sequence shown here is derived from an EMBL/GenBank/DDBJ whole genome shotgun (WGS) entry which is preliminary data.</text>
</comment>
<name>A0A433RXF9_9BACL</name>
<evidence type="ECO:0000313" key="2">
    <source>
        <dbReference type="Proteomes" id="UP000288623"/>
    </source>
</evidence>
<accession>A0A433RXF9</accession>
<dbReference type="InterPro" id="IPR005560">
    <property type="entry name" value="Csp_YhjQ"/>
</dbReference>
<dbReference type="Proteomes" id="UP000288623">
    <property type="component" value="Unassembled WGS sequence"/>
</dbReference>
<dbReference type="Gene3D" id="1.20.1270.360">
    <property type="match status" value="1"/>
</dbReference>
<dbReference type="InterPro" id="IPR044543">
    <property type="entry name" value="YHJQ-like"/>
</dbReference>
<proteinExistence type="predicted"/>
<protein>
    <submittedName>
        <fullName evidence="1">Ferredoxin</fullName>
    </submittedName>
</protein>
<dbReference type="RefSeq" id="WP_126989294.1">
    <property type="nucleotide sequence ID" value="NZ_JTFC01000008.1"/>
</dbReference>
<dbReference type="Pfam" id="PF03860">
    <property type="entry name" value="Csp"/>
    <property type="match status" value="1"/>
</dbReference>
<sequence length="111" mass="12278">MDMETCSAECVATAKIANRCFDLCLAEQDVTMVAQCIRLTRECTDFCHATASALERNSPFAKQLCALCAEICHTCANECAKHAEHHEHCRKCEEACTRCAEVCELMVKALS</sequence>